<evidence type="ECO:0000256" key="4">
    <source>
        <dbReference type="ARBA" id="ARBA00022705"/>
    </source>
</evidence>
<feature type="region of interest" description="Disordered" evidence="9">
    <location>
        <begin position="156"/>
        <end position="191"/>
    </location>
</feature>
<evidence type="ECO:0000256" key="7">
    <source>
        <dbReference type="RuleBase" id="RU367067"/>
    </source>
</evidence>
<dbReference type="InterPro" id="IPR040203">
    <property type="entry name" value="Sld2"/>
</dbReference>
<feature type="compositionally biased region" description="Basic and acidic residues" evidence="9">
    <location>
        <begin position="302"/>
        <end position="319"/>
    </location>
</feature>
<keyword evidence="5 7" id="KW-0539">Nucleus</keyword>
<sequence length="388" mass="45315">MDLQQVKVKIKKWEYEFIEKNNRPPDRDDIRNLSEVKKLYKLYSSLKKRQSVATPRKEDYDDSKVDPTPEKVAKNVVLGPTPQIYGKAISIFEMKVSPLKTVEETPTTEVEESDENDEFKESESEFASEEAGQAHGIQSIKKRLFDSVEADLMTNVPELNITESDTEERTRVTSDEETNGETRIPTNQANLTVPNITRYGPNSPLKLAQSLSIRHKLLTPRKLQKQKDEKSMFSPSPLLKKNTSKSLFELANEHKRYVEEVKQLDLEFKGQIVPIRNLTTTEAEEEKDYRKQKRRTGVLRRLKFDEPEDSTEKQKDIHKELHKLKAQKLNEYMGNEEEHISSDEEKKQNAPAPAPQKRKRPKKFNLVSNNFRRLKLPKKNRNPRFRRR</sequence>
<protein>
    <recommendedName>
        <fullName evidence="3 7">DNA replication regulator SLD2</fullName>
    </recommendedName>
</protein>
<proteinExistence type="inferred from homology"/>
<dbReference type="CDD" id="cd22289">
    <property type="entry name" value="RecQL4_SLD2_NTD"/>
    <property type="match status" value="1"/>
</dbReference>
<dbReference type="InterPro" id="IPR021110">
    <property type="entry name" value="DNA_rep_checkpnt_protein"/>
</dbReference>
<comment type="subcellular location">
    <subcellularLocation>
        <location evidence="1 7">Nucleus</location>
    </subcellularLocation>
</comment>
<evidence type="ECO:0000313" key="11">
    <source>
        <dbReference type="Proteomes" id="UP001623330"/>
    </source>
</evidence>
<name>A0ABR4NVJ8_9SACH</name>
<feature type="compositionally biased region" description="Acidic residues" evidence="9">
    <location>
        <begin position="109"/>
        <end position="128"/>
    </location>
</feature>
<evidence type="ECO:0000313" key="10">
    <source>
        <dbReference type="EMBL" id="KAL3232698.1"/>
    </source>
</evidence>
<evidence type="ECO:0000256" key="6">
    <source>
        <dbReference type="ARBA" id="ARBA00023306"/>
    </source>
</evidence>
<evidence type="ECO:0000256" key="3">
    <source>
        <dbReference type="ARBA" id="ARBA00018363"/>
    </source>
</evidence>
<keyword evidence="8" id="KW-0175">Coiled coil</keyword>
<feature type="region of interest" description="Disordered" evidence="9">
    <location>
        <begin position="102"/>
        <end position="135"/>
    </location>
</feature>
<feature type="compositionally biased region" description="Basic residues" evidence="9">
    <location>
        <begin position="372"/>
        <end position="388"/>
    </location>
</feature>
<gene>
    <name evidence="10" type="ORF">RNJ44_04614</name>
</gene>
<dbReference type="PANTHER" id="PTHR28124:SF1">
    <property type="entry name" value="DNA REPLICATION REGULATOR SLD2"/>
    <property type="match status" value="1"/>
</dbReference>
<dbReference type="EMBL" id="JBEVYD010000005">
    <property type="protein sequence ID" value="KAL3232698.1"/>
    <property type="molecule type" value="Genomic_DNA"/>
</dbReference>
<dbReference type="Proteomes" id="UP001623330">
    <property type="component" value="Unassembled WGS sequence"/>
</dbReference>
<accession>A0ABR4NVJ8</accession>
<feature type="compositionally biased region" description="Basic and acidic residues" evidence="9">
    <location>
        <begin position="55"/>
        <end position="68"/>
    </location>
</feature>
<comment type="caution">
    <text evidence="10">The sequence shown here is derived from an EMBL/GenBank/DDBJ whole genome shotgun (WGS) entry which is preliminary data.</text>
</comment>
<keyword evidence="11" id="KW-1185">Reference proteome</keyword>
<evidence type="ECO:0000256" key="8">
    <source>
        <dbReference type="SAM" id="Coils"/>
    </source>
</evidence>
<dbReference type="PANTHER" id="PTHR28124">
    <property type="entry name" value="DNA REPLICATION REGULATOR SLD2"/>
    <property type="match status" value="1"/>
</dbReference>
<organism evidence="10 11">
    <name type="scientific">Nakaseomyces bracarensis</name>
    <dbReference type="NCBI Taxonomy" id="273131"/>
    <lineage>
        <taxon>Eukaryota</taxon>
        <taxon>Fungi</taxon>
        <taxon>Dikarya</taxon>
        <taxon>Ascomycota</taxon>
        <taxon>Saccharomycotina</taxon>
        <taxon>Saccharomycetes</taxon>
        <taxon>Saccharomycetales</taxon>
        <taxon>Saccharomycetaceae</taxon>
        <taxon>Nakaseomyces</taxon>
    </lineage>
</organism>
<dbReference type="Gene3D" id="1.10.10.1460">
    <property type="match status" value="1"/>
</dbReference>
<comment type="similarity">
    <text evidence="2 7">Belongs to the SLD2 family.</text>
</comment>
<evidence type="ECO:0000256" key="2">
    <source>
        <dbReference type="ARBA" id="ARBA00007276"/>
    </source>
</evidence>
<evidence type="ECO:0000256" key="9">
    <source>
        <dbReference type="SAM" id="MobiDB-lite"/>
    </source>
</evidence>
<feature type="compositionally biased region" description="Basic and acidic residues" evidence="9">
    <location>
        <begin position="336"/>
        <end position="348"/>
    </location>
</feature>
<feature type="coiled-coil region" evidence="8">
    <location>
        <begin position="247"/>
        <end position="295"/>
    </location>
</feature>
<comment type="function">
    <text evidence="7">Has a role in the initiation of DNA replication. Required at S-phase checkpoint.</text>
</comment>
<evidence type="ECO:0000256" key="5">
    <source>
        <dbReference type="ARBA" id="ARBA00023242"/>
    </source>
</evidence>
<feature type="region of interest" description="Disordered" evidence="9">
    <location>
        <begin position="300"/>
        <end position="388"/>
    </location>
</feature>
<feature type="region of interest" description="Disordered" evidence="9">
    <location>
        <begin position="218"/>
        <end position="243"/>
    </location>
</feature>
<feature type="region of interest" description="Disordered" evidence="9">
    <location>
        <begin position="49"/>
        <end position="68"/>
    </location>
</feature>
<keyword evidence="4 7" id="KW-0235">DNA replication</keyword>
<dbReference type="Pfam" id="PF11719">
    <property type="entry name" value="Drc1-Sld2"/>
    <property type="match status" value="1"/>
</dbReference>
<reference evidence="10 11" key="1">
    <citation type="submission" date="2024-05" db="EMBL/GenBank/DDBJ databases">
        <title>Long read based assembly of the Candida bracarensis genome reveals expanded adhesin content.</title>
        <authorList>
            <person name="Marcet-Houben M."/>
            <person name="Ksiezopolska E."/>
            <person name="Gabaldon T."/>
        </authorList>
    </citation>
    <scope>NUCLEOTIDE SEQUENCE [LARGE SCALE GENOMIC DNA]</scope>
    <source>
        <strain evidence="10 11">CBM6</strain>
    </source>
</reference>
<evidence type="ECO:0000256" key="1">
    <source>
        <dbReference type="ARBA" id="ARBA00004123"/>
    </source>
</evidence>
<keyword evidence="6 7" id="KW-0131">Cell cycle</keyword>